<dbReference type="AlphaFoldDB" id="A0A0F5JCJ1"/>
<dbReference type="PATRIC" id="fig|1203610.3.peg.3097"/>
<evidence type="ECO:0000313" key="1">
    <source>
        <dbReference type="EMBL" id="KKB55561.1"/>
    </source>
</evidence>
<dbReference type="Proteomes" id="UP000033035">
    <property type="component" value="Unassembled WGS sequence"/>
</dbReference>
<keyword evidence="2" id="KW-1185">Reference proteome</keyword>
<protein>
    <submittedName>
        <fullName evidence="1">Uncharacterized protein</fullName>
    </submittedName>
</protein>
<gene>
    <name evidence="1" type="ORF">HMPREF1536_03032</name>
</gene>
<dbReference type="STRING" id="1203610.HMPREF1536_03032"/>
<comment type="caution">
    <text evidence="1">The sequence shown here is derived from an EMBL/GenBank/DDBJ whole genome shotgun (WGS) entry which is preliminary data.</text>
</comment>
<organism evidence="1 2">
    <name type="scientific">Parabacteroides gordonii MS-1 = DSM 23371</name>
    <dbReference type="NCBI Taxonomy" id="1203610"/>
    <lineage>
        <taxon>Bacteria</taxon>
        <taxon>Pseudomonadati</taxon>
        <taxon>Bacteroidota</taxon>
        <taxon>Bacteroidia</taxon>
        <taxon>Bacteroidales</taxon>
        <taxon>Tannerellaceae</taxon>
        <taxon>Parabacteroides</taxon>
    </lineage>
</organism>
<dbReference type="HOGENOM" id="CLU_698002_0_0_10"/>
<dbReference type="RefSeq" id="WP_122146146.1">
    <property type="nucleotide sequence ID" value="NZ_AUAE01000036.1"/>
</dbReference>
<name>A0A0F5JCJ1_9BACT</name>
<proteinExistence type="predicted"/>
<reference evidence="1 2" key="1">
    <citation type="submission" date="2013-04" db="EMBL/GenBank/DDBJ databases">
        <title>The Genome Sequence of Parabacteroides gordonii DSM 23371.</title>
        <authorList>
            <consortium name="The Broad Institute Genomics Platform"/>
            <person name="Earl A."/>
            <person name="Ward D."/>
            <person name="Feldgarden M."/>
            <person name="Gevers D."/>
            <person name="Martens E."/>
            <person name="Sakamoto M."/>
            <person name="Benno Y."/>
            <person name="Suzuki N."/>
            <person name="Matsunaga N."/>
            <person name="Koshihara K."/>
            <person name="Seki M."/>
            <person name="Komiya H."/>
            <person name="Walker B."/>
            <person name="Young S."/>
            <person name="Zeng Q."/>
            <person name="Gargeya S."/>
            <person name="Fitzgerald M."/>
            <person name="Haas B."/>
            <person name="Abouelleil A."/>
            <person name="Allen A.W."/>
            <person name="Alvarado L."/>
            <person name="Arachchi H.M."/>
            <person name="Berlin A.M."/>
            <person name="Chapman S.B."/>
            <person name="Gainer-Dewar J."/>
            <person name="Goldberg J."/>
            <person name="Griggs A."/>
            <person name="Gujja S."/>
            <person name="Hansen M."/>
            <person name="Howarth C."/>
            <person name="Imamovic A."/>
            <person name="Ireland A."/>
            <person name="Larimer J."/>
            <person name="McCowan C."/>
            <person name="Murphy C."/>
            <person name="Pearson M."/>
            <person name="Poon T.W."/>
            <person name="Priest M."/>
            <person name="Roberts A."/>
            <person name="Saif S."/>
            <person name="Shea T."/>
            <person name="Sisk P."/>
            <person name="Sykes S."/>
            <person name="Wortman J."/>
            <person name="Nusbaum C."/>
            <person name="Birren B."/>
        </authorList>
    </citation>
    <scope>NUCLEOTIDE SEQUENCE [LARGE SCALE GENOMIC DNA]</scope>
    <source>
        <strain evidence="1 2">MS-1</strain>
    </source>
</reference>
<dbReference type="EMBL" id="AQHW01000015">
    <property type="protein sequence ID" value="KKB55561.1"/>
    <property type="molecule type" value="Genomic_DNA"/>
</dbReference>
<evidence type="ECO:0000313" key="2">
    <source>
        <dbReference type="Proteomes" id="UP000033035"/>
    </source>
</evidence>
<accession>A0A0F5JCJ1</accession>
<sequence>MILPNNNISIMDVRNCLGYPSMDLGTLCICDNVNMWSKHKPVIWHSNTTDDNPNWYKATDGKCGIEIPSLGSNFNIIDTSTWTRQKPGGGSGAPFRLGDFRGYNHNAKPLVSTNLIDDITVNRGSNSTWDFYPNIITNADSSNLSLDDISLGGKKLGDCYVAVRIDYNGYTVYACSASTIRNYPKISVNLSSFSSNMIGQKMTARFFICGDYFAQKTSWIIQDIQYCMYSDSTNKTSIGFTVKEDSMFTIRIDSIGKTLNSYSSVSNYASSNNALQLNIAGDVYLLCTMTNKTSGTYQVPLTNLLGNSSNWWGAAFQKSPVAFYNTSGSIISSSISIPPNGTAQIVIRWNYNNTSNTNPDGVTMRGNVNFKYLFNGVYVSVSNEQAAFYVKSDSI</sequence>